<feature type="domain" description="VOC" evidence="1">
    <location>
        <begin position="6"/>
        <end position="130"/>
    </location>
</feature>
<comment type="caution">
    <text evidence="2">The sequence shown here is derived from an EMBL/GenBank/DDBJ whole genome shotgun (WGS) entry which is preliminary data.</text>
</comment>
<organism evidence="2 3">
    <name type="scientific">Roseococcus pinisoli</name>
    <dbReference type="NCBI Taxonomy" id="2835040"/>
    <lineage>
        <taxon>Bacteria</taxon>
        <taxon>Pseudomonadati</taxon>
        <taxon>Pseudomonadota</taxon>
        <taxon>Alphaproteobacteria</taxon>
        <taxon>Acetobacterales</taxon>
        <taxon>Roseomonadaceae</taxon>
        <taxon>Roseococcus</taxon>
    </lineage>
</organism>
<protein>
    <submittedName>
        <fullName evidence="2">VOC family protein</fullName>
    </submittedName>
</protein>
<accession>A0ABS5Q9T6</accession>
<dbReference type="Gene3D" id="3.30.720.110">
    <property type="match status" value="1"/>
</dbReference>
<dbReference type="EMBL" id="JAHCDA010000001">
    <property type="protein sequence ID" value="MBS7810469.1"/>
    <property type="molecule type" value="Genomic_DNA"/>
</dbReference>
<dbReference type="PANTHER" id="PTHR34109">
    <property type="entry name" value="BNAUNNG04460D PROTEIN-RELATED"/>
    <property type="match status" value="1"/>
</dbReference>
<dbReference type="PANTHER" id="PTHR34109:SF1">
    <property type="entry name" value="VOC DOMAIN-CONTAINING PROTEIN"/>
    <property type="match status" value="1"/>
</dbReference>
<name>A0ABS5Q9T6_9PROT</name>
<dbReference type="SUPFAM" id="SSF54593">
    <property type="entry name" value="Glyoxalase/Bleomycin resistance protein/Dihydroxybiphenyl dioxygenase"/>
    <property type="match status" value="1"/>
</dbReference>
<sequence>MEPITTFAALSPYLVVKKCEEAIEFYRRALGAEERYRLTEKGTGRIGHAEMTIYGALFMLSSEYPEMGMMGSEGKSPVRLHLMVPDVDAALERAKDAGATVIRPATDEFYGHRAACFDDPFGFNWLLSQEKEAVSPQEMQRRYDAMMDEMAVKKAG</sequence>
<dbReference type="Pfam" id="PF00903">
    <property type="entry name" value="Glyoxalase"/>
    <property type="match status" value="1"/>
</dbReference>
<dbReference type="InterPro" id="IPR037523">
    <property type="entry name" value="VOC_core"/>
</dbReference>
<dbReference type="RefSeq" id="WP_213669083.1">
    <property type="nucleotide sequence ID" value="NZ_JAHCDA010000001.1"/>
</dbReference>
<dbReference type="CDD" id="cd07246">
    <property type="entry name" value="VOC_like"/>
    <property type="match status" value="1"/>
</dbReference>
<evidence type="ECO:0000313" key="2">
    <source>
        <dbReference type="EMBL" id="MBS7810469.1"/>
    </source>
</evidence>
<dbReference type="InterPro" id="IPR004360">
    <property type="entry name" value="Glyas_Fos-R_dOase_dom"/>
</dbReference>
<evidence type="ECO:0000259" key="1">
    <source>
        <dbReference type="PROSITE" id="PS51819"/>
    </source>
</evidence>
<gene>
    <name evidence="2" type="ORF">KHU32_05945</name>
</gene>
<dbReference type="InterPro" id="IPR029068">
    <property type="entry name" value="Glyas_Bleomycin-R_OHBP_Dase"/>
</dbReference>
<dbReference type="Gene3D" id="3.30.720.120">
    <property type="match status" value="1"/>
</dbReference>
<proteinExistence type="predicted"/>
<evidence type="ECO:0000313" key="3">
    <source>
        <dbReference type="Proteomes" id="UP000766336"/>
    </source>
</evidence>
<reference evidence="2 3" key="1">
    <citation type="submission" date="2021-05" db="EMBL/GenBank/DDBJ databases">
        <title>Roseococcus sp. XZZS9, whole genome shotgun sequencing project.</title>
        <authorList>
            <person name="Zhao G."/>
            <person name="Shen L."/>
        </authorList>
    </citation>
    <scope>NUCLEOTIDE SEQUENCE [LARGE SCALE GENOMIC DNA]</scope>
    <source>
        <strain evidence="2 3">XZZS9</strain>
    </source>
</reference>
<dbReference type="PROSITE" id="PS51819">
    <property type="entry name" value="VOC"/>
    <property type="match status" value="1"/>
</dbReference>
<dbReference type="Proteomes" id="UP000766336">
    <property type="component" value="Unassembled WGS sequence"/>
</dbReference>
<keyword evidence="3" id="KW-1185">Reference proteome</keyword>